<keyword evidence="1" id="KW-0175">Coiled coil</keyword>
<keyword evidence="3" id="KW-1185">Reference proteome</keyword>
<evidence type="ECO:0008006" key="4">
    <source>
        <dbReference type="Google" id="ProtNLM"/>
    </source>
</evidence>
<comment type="caution">
    <text evidence="2">The sequence shown here is derived from an EMBL/GenBank/DDBJ whole genome shotgun (WGS) entry which is preliminary data.</text>
</comment>
<evidence type="ECO:0000313" key="2">
    <source>
        <dbReference type="EMBL" id="MFD2547951.1"/>
    </source>
</evidence>
<accession>A0ABW5KGI4</accession>
<gene>
    <name evidence="2" type="ORF">ACFSR5_09890</name>
</gene>
<sequence length="181" mass="21341">MSLHKQPALKEAVLNLPQKEKDKLLVRLIGKDKMLMKQLHFKLLEDQLDLEQRIDSLKERLRELFAEHRAALKNIPMYSNYKQLHLLIRQANGIINEHEKVTKDKLSEIECRMYILNEAFVRYPRLFERSAVHAAIKLQEYVKARIKTAVNKFNTLHEDLQFDLDEDVQQLVGFATAHDLL</sequence>
<dbReference type="Proteomes" id="UP001597545">
    <property type="component" value="Unassembled WGS sequence"/>
</dbReference>
<evidence type="ECO:0000313" key="3">
    <source>
        <dbReference type="Proteomes" id="UP001597545"/>
    </source>
</evidence>
<organism evidence="2 3">
    <name type="scientific">Sphingobacterium suaedae</name>
    <dbReference type="NCBI Taxonomy" id="1686402"/>
    <lineage>
        <taxon>Bacteria</taxon>
        <taxon>Pseudomonadati</taxon>
        <taxon>Bacteroidota</taxon>
        <taxon>Sphingobacteriia</taxon>
        <taxon>Sphingobacteriales</taxon>
        <taxon>Sphingobacteriaceae</taxon>
        <taxon>Sphingobacterium</taxon>
    </lineage>
</organism>
<dbReference type="EMBL" id="JBHULR010000004">
    <property type="protein sequence ID" value="MFD2547951.1"/>
    <property type="molecule type" value="Genomic_DNA"/>
</dbReference>
<dbReference type="RefSeq" id="WP_380903238.1">
    <property type="nucleotide sequence ID" value="NZ_JBHUEG010000001.1"/>
</dbReference>
<proteinExistence type="predicted"/>
<evidence type="ECO:0000256" key="1">
    <source>
        <dbReference type="SAM" id="Coils"/>
    </source>
</evidence>
<name>A0ABW5KGI4_9SPHI</name>
<feature type="coiled-coil region" evidence="1">
    <location>
        <begin position="47"/>
        <end position="74"/>
    </location>
</feature>
<protein>
    <recommendedName>
        <fullName evidence="4">CHAD domain-containing protein</fullName>
    </recommendedName>
</protein>
<reference evidence="3" key="1">
    <citation type="journal article" date="2019" name="Int. J. Syst. Evol. Microbiol.">
        <title>The Global Catalogue of Microorganisms (GCM) 10K type strain sequencing project: providing services to taxonomists for standard genome sequencing and annotation.</title>
        <authorList>
            <consortium name="The Broad Institute Genomics Platform"/>
            <consortium name="The Broad Institute Genome Sequencing Center for Infectious Disease"/>
            <person name="Wu L."/>
            <person name="Ma J."/>
        </authorList>
    </citation>
    <scope>NUCLEOTIDE SEQUENCE [LARGE SCALE GENOMIC DNA]</scope>
    <source>
        <strain evidence="3">KCTC 42662</strain>
    </source>
</reference>